<sequence>MKTAAFSSVLVSLACLVSASAFAMAPTGQSSAKVTPDMIQTGSDIPAHWTQPEGNFDYVKRDVMIPMRDGVKLHTVILIPKGAHDLPMLLERTPYNASGFVPNNSPHMADAVWSGDKDWADGSYILVWQDVRGKYGSEGKYIMTRPPMGPLNPTKTDDTTDAWDTIDWLVKNITQSNGKVGMIGSSYDGWTVAMALLHPNPALKVAAPESPMIDGWMGDDWYNYGALRQVNLDYFTGQTTRKGKGESVPRDNYDDYTNFLEAGSAGDYADAHGFKQLPWWNRFAAHPAYDAFWQLQALDKLLPEHPSNVPTMWLQGLWDQEDIYGAIHAWEALTKAGHGANNHLVIGPWWHSQINRQGWHLGPLKWPGDTAAEFRQQVMIPWFNHYLRGTPMAKPLPQAMIYNAVEKRWDRFSNWKVASAQQLTPIYLQADMGLGFQQPASGGDSYVSDPAKPVPYLPRPIPQKNDNWRTWLVHDQRFVADRPDVLSYTTPVLTKTVTLQGAPIADIFAKTTGTDGDFVVKLIDVYPGTDPSDPTMGGYELPISLDIFRGRYRKSFADPSPIPANVVQEYKFRLPSVNYEFKPGHRIMVQIQSSLFPLYDRNPQTYVPNILFAKPADYKKATVTIEHGSDGHSAVLLPVVAHSTASH</sequence>
<dbReference type="SMART" id="SM00939">
    <property type="entry name" value="PepX_C"/>
    <property type="match status" value="1"/>
</dbReference>
<organism evidence="4 5">
    <name type="scientific">Rhodanobacter glycinis</name>
    <dbReference type="NCBI Taxonomy" id="582702"/>
    <lineage>
        <taxon>Bacteria</taxon>
        <taxon>Pseudomonadati</taxon>
        <taxon>Pseudomonadota</taxon>
        <taxon>Gammaproteobacteria</taxon>
        <taxon>Lysobacterales</taxon>
        <taxon>Rhodanobacteraceae</taxon>
        <taxon>Rhodanobacter</taxon>
    </lineage>
</organism>
<feature type="domain" description="Xaa-Pro dipeptidyl-peptidase C-terminal" evidence="3">
    <location>
        <begin position="380"/>
        <end position="636"/>
    </location>
</feature>
<dbReference type="Gene3D" id="2.60.120.260">
    <property type="entry name" value="Galactose-binding domain-like"/>
    <property type="match status" value="1"/>
</dbReference>
<proteinExistence type="predicted"/>
<dbReference type="InterPro" id="IPR008979">
    <property type="entry name" value="Galactose-bd-like_sf"/>
</dbReference>
<reference evidence="4 5" key="1">
    <citation type="submission" date="2019-08" db="EMBL/GenBank/DDBJ databases">
        <title>Complete genome sequence of Rhodanobacter glycinis strain T01E-68 isolated from tomato root.</title>
        <authorList>
            <person name="Weon H.-Y."/>
            <person name="Lee S.A."/>
        </authorList>
    </citation>
    <scope>NUCLEOTIDE SEQUENCE [LARGE SCALE GENOMIC DNA]</scope>
    <source>
        <strain evidence="4 5">T01E-68</strain>
    </source>
</reference>
<dbReference type="InterPro" id="IPR029058">
    <property type="entry name" value="AB_hydrolase_fold"/>
</dbReference>
<evidence type="ECO:0000259" key="3">
    <source>
        <dbReference type="SMART" id="SM00939"/>
    </source>
</evidence>
<dbReference type="Pfam" id="PF08530">
    <property type="entry name" value="PepX_C"/>
    <property type="match status" value="1"/>
</dbReference>
<dbReference type="Gene3D" id="3.40.50.1820">
    <property type="entry name" value="alpha/beta hydrolase"/>
    <property type="match status" value="1"/>
</dbReference>
<keyword evidence="2" id="KW-0732">Signal</keyword>
<evidence type="ECO:0000313" key="4">
    <source>
        <dbReference type="EMBL" id="QEE24223.1"/>
    </source>
</evidence>
<dbReference type="KEGG" id="rgl:CS053_06705"/>
<feature type="chain" id="PRO_5022782953" evidence="2">
    <location>
        <begin position="24"/>
        <end position="647"/>
    </location>
</feature>
<dbReference type="Pfam" id="PF02129">
    <property type="entry name" value="Peptidase_S15"/>
    <property type="match status" value="1"/>
</dbReference>
<dbReference type="PROSITE" id="PS51257">
    <property type="entry name" value="PROKAR_LIPOPROTEIN"/>
    <property type="match status" value="1"/>
</dbReference>
<evidence type="ECO:0000313" key="5">
    <source>
        <dbReference type="Proteomes" id="UP000321807"/>
    </source>
</evidence>
<evidence type="ECO:0000256" key="2">
    <source>
        <dbReference type="SAM" id="SignalP"/>
    </source>
</evidence>
<gene>
    <name evidence="4" type="ORF">CS053_06705</name>
</gene>
<dbReference type="AlphaFoldDB" id="A0A5B9DW84"/>
<dbReference type="GO" id="GO:0008239">
    <property type="term" value="F:dipeptidyl-peptidase activity"/>
    <property type="evidence" value="ECO:0007669"/>
    <property type="project" value="InterPro"/>
</dbReference>
<dbReference type="SUPFAM" id="SSF49785">
    <property type="entry name" value="Galactose-binding domain-like"/>
    <property type="match status" value="1"/>
</dbReference>
<dbReference type="EMBL" id="CP042807">
    <property type="protein sequence ID" value="QEE24223.1"/>
    <property type="molecule type" value="Genomic_DNA"/>
</dbReference>
<dbReference type="InterPro" id="IPR005674">
    <property type="entry name" value="CocE/Ser_esterase"/>
</dbReference>
<dbReference type="SUPFAM" id="SSF53474">
    <property type="entry name" value="alpha/beta-Hydrolases"/>
    <property type="match status" value="1"/>
</dbReference>
<protein>
    <submittedName>
        <fullName evidence="4">CocE/NonD family hydrolase</fullName>
    </submittedName>
</protein>
<dbReference type="InterPro" id="IPR013736">
    <property type="entry name" value="Xaa-Pro_dipept_C"/>
</dbReference>
<dbReference type="Gene3D" id="1.10.3020.10">
    <property type="entry name" value="alpha-amino acid ester hydrolase ( Helical cap domain)"/>
    <property type="match status" value="1"/>
</dbReference>
<dbReference type="RefSeq" id="WP_147626858.1">
    <property type="nucleotide sequence ID" value="NZ_CP042807.1"/>
</dbReference>
<dbReference type="InterPro" id="IPR000383">
    <property type="entry name" value="Xaa-Pro-like_dom"/>
</dbReference>
<dbReference type="Proteomes" id="UP000321807">
    <property type="component" value="Chromosome"/>
</dbReference>
<dbReference type="NCBIfam" id="TIGR00976">
    <property type="entry name" value="CocE_NonD"/>
    <property type="match status" value="1"/>
</dbReference>
<evidence type="ECO:0000256" key="1">
    <source>
        <dbReference type="ARBA" id="ARBA00022801"/>
    </source>
</evidence>
<accession>A0A5B9DW84</accession>
<keyword evidence="1 4" id="KW-0378">Hydrolase</keyword>
<feature type="signal peptide" evidence="2">
    <location>
        <begin position="1"/>
        <end position="23"/>
    </location>
</feature>
<name>A0A5B9DW84_9GAMM</name>